<accession>A0A9P5CIH5</accession>
<dbReference type="EMBL" id="QLNT01000002">
    <property type="protein sequence ID" value="KAF3076248.1"/>
    <property type="molecule type" value="Genomic_DNA"/>
</dbReference>
<reference evidence="1 2" key="1">
    <citation type="submission" date="2018-06" db="EMBL/GenBank/DDBJ databases">
        <title>Genome analysis of cellulolytic fungus Trichoderma lentiforme CFAM-422.</title>
        <authorList>
            <person name="Steindorff A.S."/>
            <person name="Formighieri E.F."/>
            <person name="Midorikawa G.E.O."/>
            <person name="Tamietti M.S."/>
            <person name="Ramos E.Z."/>
            <person name="Silva A.S."/>
            <person name="Bon E.P.S."/>
            <person name="Mendes T.D."/>
            <person name="Damaso M.C.T."/>
            <person name="Favaro L.C.L."/>
        </authorList>
    </citation>
    <scope>NUCLEOTIDE SEQUENCE [LARGE SCALE GENOMIC DNA]</scope>
    <source>
        <strain evidence="1 2">CFAM-422</strain>
    </source>
</reference>
<organism evidence="1 2">
    <name type="scientific">Trichoderma lentiforme</name>
    <dbReference type="NCBI Taxonomy" id="1567552"/>
    <lineage>
        <taxon>Eukaryota</taxon>
        <taxon>Fungi</taxon>
        <taxon>Dikarya</taxon>
        <taxon>Ascomycota</taxon>
        <taxon>Pezizomycotina</taxon>
        <taxon>Sordariomycetes</taxon>
        <taxon>Hypocreomycetidae</taxon>
        <taxon>Hypocreales</taxon>
        <taxon>Hypocreaceae</taxon>
        <taxon>Trichoderma</taxon>
    </lineage>
</organism>
<gene>
    <name evidence="1" type="ORF">CFAM422_001039</name>
</gene>
<evidence type="ECO:0008006" key="3">
    <source>
        <dbReference type="Google" id="ProtNLM"/>
    </source>
</evidence>
<name>A0A9P5CIH5_9HYPO</name>
<proteinExistence type="predicted"/>
<evidence type="ECO:0000313" key="1">
    <source>
        <dbReference type="EMBL" id="KAF3076248.1"/>
    </source>
</evidence>
<comment type="caution">
    <text evidence="1">The sequence shown here is derived from an EMBL/GenBank/DDBJ whole genome shotgun (WGS) entry which is preliminary data.</text>
</comment>
<dbReference type="CDD" id="cd09917">
    <property type="entry name" value="F-box_SF"/>
    <property type="match status" value="1"/>
</dbReference>
<protein>
    <recommendedName>
        <fullName evidence="3">F-box domain-containing protein</fullName>
    </recommendedName>
</protein>
<sequence length="355" mass="41191">MGIWKQIVRFLHLGQLPSPQTNPPNQPSPPHLGRLTIPTEIILMITKNLDKPSLLCFALTCRTLKCYCFPKSLHLSSSEQSEFLLLLEKDAARYYFCHFCIKLHPWYACWFDHSQNRSRHFYTKDDCEMMNWFHHFSLSLPYPLARVVMNRHFYGVAHGVHVDQLAARGEFTHPRHDLTSSREWEARIIDDQLMLSSIISLGPLRDSEGLRTAINAALLSPCHHLTAEVLFPHHQIPMQVILGSQPDYFPQRLQLVNSCPICMTDYCIDIHWKGNGWTIDIITYHMLGGIRSPWDWTWLAMIFFPDKAVEIPRHKQPSGNQPGIVRHMWSKSDDHIFHPEGEWVTEVEGLNCLPL</sequence>
<evidence type="ECO:0000313" key="2">
    <source>
        <dbReference type="Proteomes" id="UP000801864"/>
    </source>
</evidence>
<keyword evidence="2" id="KW-1185">Reference proteome</keyword>
<dbReference type="AlphaFoldDB" id="A0A9P5CIH5"/>
<dbReference type="Proteomes" id="UP000801864">
    <property type="component" value="Unassembled WGS sequence"/>
</dbReference>